<feature type="region of interest" description="Disordered" evidence="1">
    <location>
        <begin position="1"/>
        <end position="204"/>
    </location>
</feature>
<feature type="compositionally biased region" description="Polar residues" evidence="1">
    <location>
        <begin position="80"/>
        <end position="91"/>
    </location>
</feature>
<organism evidence="2 3">
    <name type="scientific">Cudoniella acicularis</name>
    <dbReference type="NCBI Taxonomy" id="354080"/>
    <lineage>
        <taxon>Eukaryota</taxon>
        <taxon>Fungi</taxon>
        <taxon>Dikarya</taxon>
        <taxon>Ascomycota</taxon>
        <taxon>Pezizomycotina</taxon>
        <taxon>Leotiomycetes</taxon>
        <taxon>Helotiales</taxon>
        <taxon>Tricladiaceae</taxon>
        <taxon>Cudoniella</taxon>
    </lineage>
</organism>
<feature type="compositionally biased region" description="Low complexity" evidence="1">
    <location>
        <begin position="51"/>
        <end position="66"/>
    </location>
</feature>
<evidence type="ECO:0000313" key="3">
    <source>
        <dbReference type="Proteomes" id="UP000566819"/>
    </source>
</evidence>
<feature type="region of interest" description="Disordered" evidence="1">
    <location>
        <begin position="228"/>
        <end position="262"/>
    </location>
</feature>
<dbReference type="AlphaFoldDB" id="A0A8H4QUI4"/>
<evidence type="ECO:0000256" key="1">
    <source>
        <dbReference type="SAM" id="MobiDB-lite"/>
    </source>
</evidence>
<reference evidence="2 3" key="1">
    <citation type="submission" date="2020-03" db="EMBL/GenBank/DDBJ databases">
        <title>Draft Genome Sequence of Cudoniella acicularis.</title>
        <authorList>
            <person name="Buettner E."/>
            <person name="Kellner H."/>
        </authorList>
    </citation>
    <scope>NUCLEOTIDE SEQUENCE [LARGE SCALE GENOMIC DNA]</scope>
    <source>
        <strain evidence="2 3">DSM 108380</strain>
    </source>
</reference>
<dbReference type="EMBL" id="JAAMPI010002176">
    <property type="protein sequence ID" value="KAF4617103.1"/>
    <property type="molecule type" value="Genomic_DNA"/>
</dbReference>
<dbReference type="OrthoDB" id="3558579at2759"/>
<protein>
    <submittedName>
        <fullName evidence="2">Uncharacterized protein</fullName>
    </submittedName>
</protein>
<evidence type="ECO:0000313" key="2">
    <source>
        <dbReference type="EMBL" id="KAF4617103.1"/>
    </source>
</evidence>
<dbReference type="Proteomes" id="UP000566819">
    <property type="component" value="Unassembled WGS sequence"/>
</dbReference>
<accession>A0A8H4QUI4</accession>
<keyword evidence="3" id="KW-1185">Reference proteome</keyword>
<gene>
    <name evidence="2" type="ORF">G7Y89_g15047</name>
</gene>
<feature type="compositionally biased region" description="Basic and acidic residues" evidence="1">
    <location>
        <begin position="67"/>
        <end position="78"/>
    </location>
</feature>
<name>A0A8H4QUI4_9HELO</name>
<feature type="compositionally biased region" description="Basic and acidic residues" evidence="1">
    <location>
        <begin position="168"/>
        <end position="189"/>
    </location>
</feature>
<feature type="compositionally biased region" description="Low complexity" evidence="1">
    <location>
        <begin position="233"/>
        <end position="262"/>
    </location>
</feature>
<comment type="caution">
    <text evidence="2">The sequence shown here is derived from an EMBL/GenBank/DDBJ whole genome shotgun (WGS) entry which is preliminary data.</text>
</comment>
<sequence length="376" mass="42347">MPKRHSISQYLTLPEYTGLGFSSSTPDYHEENTDTSNCDHNSKFGHSPLRSSPFNTSTTNRTSSVNKTKERKPIDFLKHPTTSIRKSSLNPKQAGREEESTTLEHASIRKRDPKSIPVFRDLNGEKGSPLPYPLPFPRQGSTSNANPKDKKKKRESIRNFAHLLFSRRLKDSSEKAKREGRTPLKERDTNNSGNGAVIVPPPRGLQLRLRRRQQQLGEQDLALRHAKHDSAFSSSPSLEDLLLHPSSPSPKPRTSSSPASKKITLSHHQLSTLLNLLQKLSQELRWQKTQNAAFEANVLFLLSVKEATIRDSKKLNGEWKRGLLGEIDGVREELGRTFSRKSALIRRGIETLRSLQNELSPLQSKKAQHLLEGEVG</sequence>
<proteinExistence type="predicted"/>